<evidence type="ECO:0000256" key="1">
    <source>
        <dbReference type="SAM" id="MobiDB-lite"/>
    </source>
</evidence>
<proteinExistence type="predicted"/>
<organism evidence="2 3">
    <name type="scientific">Gossypium australe</name>
    <dbReference type="NCBI Taxonomy" id="47621"/>
    <lineage>
        <taxon>Eukaryota</taxon>
        <taxon>Viridiplantae</taxon>
        <taxon>Streptophyta</taxon>
        <taxon>Embryophyta</taxon>
        <taxon>Tracheophyta</taxon>
        <taxon>Spermatophyta</taxon>
        <taxon>Magnoliopsida</taxon>
        <taxon>eudicotyledons</taxon>
        <taxon>Gunneridae</taxon>
        <taxon>Pentapetalae</taxon>
        <taxon>rosids</taxon>
        <taxon>malvids</taxon>
        <taxon>Malvales</taxon>
        <taxon>Malvaceae</taxon>
        <taxon>Malvoideae</taxon>
        <taxon>Gossypium</taxon>
    </lineage>
</organism>
<gene>
    <name evidence="2" type="ORF">EPI10_016270</name>
</gene>
<sequence length="242" mass="27926">MYPKSITVGQPRAVTTSYQGPSSQESNSRMNLGKLQFTPIPMTYRKLYQNLFEAHVVSPFYSEPMQPLFPKWYDANPMRGINHSGFGRDAQRDGGAIVKGPEGMLGNLNINAVSEEGAGEENFSGIFPCIPENDFEDDRECSLSPDLLRTVKQDEKKIIPYKESVESMAFLYVGHGYEAEWIQPRYDQLNLIEEKRLKDIRHGQMYQKRMMRAYDKKVRPREFHEGDLRSTDFDRDGWQKPA</sequence>
<dbReference type="PANTHER" id="PTHR32108">
    <property type="entry name" value="DNA-DIRECTED RNA POLYMERASE SUBUNIT ALPHA"/>
    <property type="match status" value="1"/>
</dbReference>
<accession>A0A5B6VN51</accession>
<protein>
    <submittedName>
        <fullName evidence="2">Putative inactive leucine-rich repeat receptor-like protein kinase</fullName>
    </submittedName>
</protein>
<keyword evidence="2" id="KW-0418">Kinase</keyword>
<evidence type="ECO:0000313" key="3">
    <source>
        <dbReference type="Proteomes" id="UP000325315"/>
    </source>
</evidence>
<reference evidence="3" key="1">
    <citation type="journal article" date="2019" name="Plant Biotechnol. J.">
        <title>Genome sequencing of the Australian wild diploid species Gossypium australe highlights disease resistance and delayed gland morphogenesis.</title>
        <authorList>
            <person name="Cai Y."/>
            <person name="Cai X."/>
            <person name="Wang Q."/>
            <person name="Wang P."/>
            <person name="Zhang Y."/>
            <person name="Cai C."/>
            <person name="Xu Y."/>
            <person name="Wang K."/>
            <person name="Zhou Z."/>
            <person name="Wang C."/>
            <person name="Geng S."/>
            <person name="Li B."/>
            <person name="Dong Q."/>
            <person name="Hou Y."/>
            <person name="Wang H."/>
            <person name="Ai P."/>
            <person name="Liu Z."/>
            <person name="Yi F."/>
            <person name="Sun M."/>
            <person name="An G."/>
            <person name="Cheng J."/>
            <person name="Zhang Y."/>
            <person name="Shi Q."/>
            <person name="Xie Y."/>
            <person name="Shi X."/>
            <person name="Chang Y."/>
            <person name="Huang F."/>
            <person name="Chen Y."/>
            <person name="Hong S."/>
            <person name="Mi L."/>
            <person name="Sun Q."/>
            <person name="Zhang L."/>
            <person name="Zhou B."/>
            <person name="Peng R."/>
            <person name="Zhang X."/>
            <person name="Liu F."/>
        </authorList>
    </citation>
    <scope>NUCLEOTIDE SEQUENCE [LARGE SCALE GENOMIC DNA]</scope>
    <source>
        <strain evidence="3">cv. PA1801</strain>
    </source>
</reference>
<keyword evidence="3" id="KW-1185">Reference proteome</keyword>
<dbReference type="Proteomes" id="UP000325315">
    <property type="component" value="Unassembled WGS sequence"/>
</dbReference>
<dbReference type="OrthoDB" id="1704624at2759"/>
<dbReference type="PANTHER" id="PTHR32108:SF5">
    <property type="entry name" value="DYNACTIN SUBUNIT 1-LIKE"/>
    <property type="match status" value="1"/>
</dbReference>
<comment type="caution">
    <text evidence="2">The sequence shown here is derived from an EMBL/GenBank/DDBJ whole genome shotgun (WGS) entry which is preliminary data.</text>
</comment>
<evidence type="ECO:0000313" key="2">
    <source>
        <dbReference type="EMBL" id="KAA3470572.1"/>
    </source>
</evidence>
<keyword evidence="2" id="KW-0808">Transferase</keyword>
<name>A0A5B6VN51_9ROSI</name>
<keyword evidence="2" id="KW-0675">Receptor</keyword>
<feature type="region of interest" description="Disordered" evidence="1">
    <location>
        <begin position="1"/>
        <end position="29"/>
    </location>
</feature>
<feature type="compositionally biased region" description="Polar residues" evidence="1">
    <location>
        <begin position="13"/>
        <end position="29"/>
    </location>
</feature>
<dbReference type="GO" id="GO:0016301">
    <property type="term" value="F:kinase activity"/>
    <property type="evidence" value="ECO:0007669"/>
    <property type="project" value="UniProtKB-KW"/>
</dbReference>
<dbReference type="EMBL" id="SMMG02000006">
    <property type="protein sequence ID" value="KAA3470572.1"/>
    <property type="molecule type" value="Genomic_DNA"/>
</dbReference>
<dbReference type="AlphaFoldDB" id="A0A5B6VN51"/>